<proteinExistence type="predicted"/>
<dbReference type="KEGG" id="ngl:RG1141_CH01590"/>
<feature type="region of interest" description="Disordered" evidence="1">
    <location>
        <begin position="111"/>
        <end position="137"/>
    </location>
</feature>
<gene>
    <name evidence="2" type="ORF">RG1141_CH01590</name>
</gene>
<protein>
    <submittedName>
        <fullName evidence="2">Resolvase helix-turn-helix domain protein</fullName>
    </submittedName>
</protein>
<evidence type="ECO:0000256" key="1">
    <source>
        <dbReference type="SAM" id="MobiDB-lite"/>
    </source>
</evidence>
<dbReference type="PATRIC" id="fig|1028801.3.peg.152"/>
<dbReference type="HOGENOM" id="CLU_129855_0_0_5"/>
<dbReference type="Proteomes" id="UP000028186">
    <property type="component" value="Chromosome I"/>
</dbReference>
<evidence type="ECO:0000313" key="3">
    <source>
        <dbReference type="Proteomes" id="UP000028186"/>
    </source>
</evidence>
<evidence type="ECO:0000313" key="2">
    <source>
        <dbReference type="EMBL" id="CDN52524.1"/>
    </source>
</evidence>
<dbReference type="EMBL" id="HG938355">
    <property type="protein sequence ID" value="CDN52524.1"/>
    <property type="molecule type" value="Genomic_DNA"/>
</dbReference>
<organism evidence="2 3">
    <name type="scientific">Neorhizobium galegae bv. officinalis bv. officinalis str. HAMBI 1141</name>
    <dbReference type="NCBI Taxonomy" id="1028801"/>
    <lineage>
        <taxon>Bacteria</taxon>
        <taxon>Pseudomonadati</taxon>
        <taxon>Pseudomonadota</taxon>
        <taxon>Alphaproteobacteria</taxon>
        <taxon>Hyphomicrobiales</taxon>
        <taxon>Rhizobiaceae</taxon>
        <taxon>Rhizobium/Agrobacterium group</taxon>
        <taxon>Neorhizobium</taxon>
    </lineage>
</organism>
<dbReference type="eggNOG" id="COG2197">
    <property type="taxonomic scope" value="Bacteria"/>
</dbReference>
<dbReference type="RefSeq" id="WP_038539538.1">
    <property type="nucleotide sequence ID" value="NZ_HG938355.1"/>
</dbReference>
<name>A0A068T344_NEOGA</name>
<dbReference type="AlphaFoldDB" id="A0A068T344"/>
<accession>A0A068T344</accession>
<sequence length="162" mass="18407">MNTNFDLLGDPIPEGWGKRGRPPHVATEKNRNKVMLLLAMGWSISRIANAIGITQPTLRKNYFQQLRQRDLARDRLEGARLELAWEIAKTGNVGAMREFGKLMDRNDRMEVERELSASPTREVDAAPSDRLGKKQLDEIRARDADADLMAELEQEASQNARH</sequence>
<reference evidence="3" key="1">
    <citation type="journal article" date="2014" name="BMC Genomics">
        <title>Genome sequencing of two Neorhizobium galegae strains reveals a noeT gene responsible for the unusual acetylation of the nodulation factors.</title>
        <authorList>
            <person name="Osterman J."/>
            <person name="Marsh J."/>
            <person name="Laine P.K."/>
            <person name="Zeng Z."/>
            <person name="Alatalo E."/>
            <person name="Sullivan J.T."/>
            <person name="Young J.P."/>
            <person name="Thomas-Oates J."/>
            <person name="Paulin L."/>
            <person name="Lindstrom K."/>
        </authorList>
    </citation>
    <scope>NUCLEOTIDE SEQUENCE [LARGE SCALE GENOMIC DNA]</scope>
    <source>
        <strain evidence="3">HAMBI 1141</strain>
    </source>
</reference>